<dbReference type="AlphaFoldDB" id="A0A1S1V7V8"/>
<dbReference type="GO" id="GO:0160105">
    <property type="term" value="F:tRNA (adenine(22)-N1)-methyltransferase activity"/>
    <property type="evidence" value="ECO:0007669"/>
    <property type="project" value="UniProtKB-EC"/>
</dbReference>
<evidence type="ECO:0000313" key="1">
    <source>
        <dbReference type="EMBL" id="OHW62574.1"/>
    </source>
</evidence>
<dbReference type="InterPro" id="IPR006901">
    <property type="entry name" value="TrmK"/>
</dbReference>
<keyword evidence="1" id="KW-0489">Methyltransferase</keyword>
<reference evidence="1 2" key="1">
    <citation type="submission" date="2016-09" db="EMBL/GenBank/DDBJ databases">
        <title>Genome sequence of Eubacterium angustum.</title>
        <authorList>
            <person name="Poehlein A."/>
            <person name="Daniel R."/>
        </authorList>
    </citation>
    <scope>NUCLEOTIDE SEQUENCE [LARGE SCALE GENOMIC DNA]</scope>
    <source>
        <strain evidence="1 2">DSM 1989</strain>
    </source>
</reference>
<dbReference type="SUPFAM" id="SSF53335">
    <property type="entry name" value="S-adenosyl-L-methionine-dependent methyltransferases"/>
    <property type="match status" value="1"/>
</dbReference>
<keyword evidence="2" id="KW-1185">Reference proteome</keyword>
<evidence type="ECO:0000313" key="2">
    <source>
        <dbReference type="Proteomes" id="UP000180254"/>
    </source>
</evidence>
<dbReference type="PIRSF" id="PIRSF018637">
    <property type="entry name" value="TrmK"/>
    <property type="match status" value="1"/>
</dbReference>
<dbReference type="STRING" id="39480.EUAN_11390"/>
<dbReference type="Proteomes" id="UP000180254">
    <property type="component" value="Unassembled WGS sequence"/>
</dbReference>
<keyword evidence="1" id="KW-0808">Transferase</keyword>
<sequence length="232" mass="25799">MKLSPRMETIAGFVKEGAVIADIGTDHGYIPVELVNRGVVQKAIASDINEGPLQNAREYVEKNKLEDKIDTRLGGGLATVSPGEVEQAIVAGMGGALIAEILEESKEVAKSIKSFVLQPMVGMVELRKYLYENGYRVVSERLAREGEKFYQILLVEHGEEDEIESDIYFEISAKLLESKDPILAEFLEYKIEKLEKIIDGMPENSTGKTAEKRAEIESKLAAYKEVYEVVVK</sequence>
<dbReference type="InterPro" id="IPR029063">
    <property type="entry name" value="SAM-dependent_MTases_sf"/>
</dbReference>
<dbReference type="EMBL" id="MKIE01000003">
    <property type="protein sequence ID" value="OHW62574.1"/>
    <property type="molecule type" value="Genomic_DNA"/>
</dbReference>
<accession>A0A1S1V7V8</accession>
<dbReference type="PANTHER" id="PTHR38451">
    <property type="entry name" value="TRNA (ADENINE(22)-N(1))-METHYLTRANSFERASE"/>
    <property type="match status" value="1"/>
</dbReference>
<protein>
    <submittedName>
        <fullName evidence="1">tRNA (Adenine(22)-N(1))-methyltransferase</fullName>
        <ecNumber evidence="1">2.1.1.217</ecNumber>
    </submittedName>
</protein>
<dbReference type="OrthoDB" id="5881184at2"/>
<dbReference type="EC" id="2.1.1.217" evidence="1"/>
<dbReference type="PANTHER" id="PTHR38451:SF1">
    <property type="entry name" value="TRNA (ADENINE(22)-N(1))-METHYLTRANSFERASE"/>
    <property type="match status" value="1"/>
</dbReference>
<proteinExistence type="predicted"/>
<gene>
    <name evidence="1" type="primary">trmK</name>
    <name evidence="1" type="ORF">EUAN_11390</name>
</gene>
<dbReference type="Pfam" id="PF04816">
    <property type="entry name" value="TrmK"/>
    <property type="match status" value="1"/>
</dbReference>
<organism evidence="1 2">
    <name type="scientific">Andreesenia angusta</name>
    <dbReference type="NCBI Taxonomy" id="39480"/>
    <lineage>
        <taxon>Bacteria</taxon>
        <taxon>Bacillati</taxon>
        <taxon>Bacillota</taxon>
        <taxon>Tissierellia</taxon>
        <taxon>Tissierellales</taxon>
        <taxon>Gottschalkiaceae</taxon>
        <taxon>Andreesenia</taxon>
    </lineage>
</organism>
<name>A0A1S1V7V8_9FIRM</name>
<dbReference type="Gene3D" id="3.40.50.150">
    <property type="entry name" value="Vaccinia Virus protein VP39"/>
    <property type="match status" value="1"/>
</dbReference>
<comment type="caution">
    <text evidence="1">The sequence shown here is derived from an EMBL/GenBank/DDBJ whole genome shotgun (WGS) entry which is preliminary data.</text>
</comment>
<dbReference type="GO" id="GO:0032259">
    <property type="term" value="P:methylation"/>
    <property type="evidence" value="ECO:0007669"/>
    <property type="project" value="UniProtKB-KW"/>
</dbReference>
<dbReference type="RefSeq" id="WP_071062555.1">
    <property type="nucleotide sequence ID" value="NZ_MKIE01000003.1"/>
</dbReference>